<feature type="compositionally biased region" description="Low complexity" evidence="1">
    <location>
        <begin position="84"/>
        <end position="118"/>
    </location>
</feature>
<dbReference type="Proteomes" id="UP001066276">
    <property type="component" value="Chromosome 11"/>
</dbReference>
<reference evidence="2" key="1">
    <citation type="journal article" date="2022" name="bioRxiv">
        <title>Sequencing and chromosome-scale assembly of the giantPleurodeles waltlgenome.</title>
        <authorList>
            <person name="Brown T."/>
            <person name="Elewa A."/>
            <person name="Iarovenko S."/>
            <person name="Subramanian E."/>
            <person name="Araus A.J."/>
            <person name="Petzold A."/>
            <person name="Susuki M."/>
            <person name="Suzuki K.-i.T."/>
            <person name="Hayashi T."/>
            <person name="Toyoda A."/>
            <person name="Oliveira C."/>
            <person name="Osipova E."/>
            <person name="Leigh N.D."/>
            <person name="Simon A."/>
            <person name="Yun M.H."/>
        </authorList>
    </citation>
    <scope>NUCLEOTIDE SEQUENCE</scope>
    <source>
        <strain evidence="2">20211129_DDA</strain>
        <tissue evidence="2">Liver</tissue>
    </source>
</reference>
<dbReference type="AlphaFoldDB" id="A0AAV7LSY6"/>
<dbReference type="EMBL" id="JANPWB010000015">
    <property type="protein sequence ID" value="KAJ1093467.1"/>
    <property type="molecule type" value="Genomic_DNA"/>
</dbReference>
<name>A0AAV7LSY6_PLEWA</name>
<sequence>MVPVAAAALLDFLLPRHLSTTRCGPLGLARTPRGPAGIPQASRSPGSILAWLARTLHCCRQRSVSVSRQSTFVSQQEGGGPGTPSLWRAASAAPATSPRARPPLLGSVPRPGQRSCGPGRRRSPPEVRSVSFRSRILLSSDPVH</sequence>
<protein>
    <recommendedName>
        <fullName evidence="4">Secreted protein</fullName>
    </recommendedName>
</protein>
<comment type="caution">
    <text evidence="2">The sequence shown here is derived from an EMBL/GenBank/DDBJ whole genome shotgun (WGS) entry which is preliminary data.</text>
</comment>
<proteinExistence type="predicted"/>
<evidence type="ECO:0000313" key="3">
    <source>
        <dbReference type="Proteomes" id="UP001066276"/>
    </source>
</evidence>
<feature type="region of interest" description="Disordered" evidence="1">
    <location>
        <begin position="69"/>
        <end position="144"/>
    </location>
</feature>
<evidence type="ECO:0000256" key="1">
    <source>
        <dbReference type="SAM" id="MobiDB-lite"/>
    </source>
</evidence>
<gene>
    <name evidence="2" type="ORF">NDU88_006567</name>
</gene>
<keyword evidence="3" id="KW-1185">Reference proteome</keyword>
<organism evidence="2 3">
    <name type="scientific">Pleurodeles waltl</name>
    <name type="common">Iberian ribbed newt</name>
    <dbReference type="NCBI Taxonomy" id="8319"/>
    <lineage>
        <taxon>Eukaryota</taxon>
        <taxon>Metazoa</taxon>
        <taxon>Chordata</taxon>
        <taxon>Craniata</taxon>
        <taxon>Vertebrata</taxon>
        <taxon>Euteleostomi</taxon>
        <taxon>Amphibia</taxon>
        <taxon>Batrachia</taxon>
        <taxon>Caudata</taxon>
        <taxon>Salamandroidea</taxon>
        <taxon>Salamandridae</taxon>
        <taxon>Pleurodelinae</taxon>
        <taxon>Pleurodeles</taxon>
    </lineage>
</organism>
<evidence type="ECO:0008006" key="4">
    <source>
        <dbReference type="Google" id="ProtNLM"/>
    </source>
</evidence>
<feature type="compositionally biased region" description="Low complexity" evidence="1">
    <location>
        <begin position="126"/>
        <end position="135"/>
    </location>
</feature>
<evidence type="ECO:0000313" key="2">
    <source>
        <dbReference type="EMBL" id="KAJ1093467.1"/>
    </source>
</evidence>
<accession>A0AAV7LSY6</accession>